<dbReference type="Gene3D" id="1.10.287.10">
    <property type="entry name" value="S15/NS1, RNA-binding"/>
    <property type="match status" value="1"/>
</dbReference>
<reference evidence="6" key="2">
    <citation type="submission" date="2021-01" db="EMBL/GenBank/DDBJ databases">
        <authorList>
            <person name="Schikora-Tamarit M.A."/>
        </authorList>
    </citation>
    <scope>NUCLEOTIDE SEQUENCE</scope>
    <source>
        <strain evidence="6">CBS2887</strain>
    </source>
</reference>
<dbReference type="GO" id="GO:0003735">
    <property type="term" value="F:structural constituent of ribosome"/>
    <property type="evidence" value="ECO:0007669"/>
    <property type="project" value="InterPro"/>
</dbReference>
<comment type="similarity">
    <text evidence="1 4">Belongs to the universal ribosomal protein uS15 family.</text>
</comment>
<dbReference type="PANTHER" id="PTHR23321">
    <property type="entry name" value="RIBOSOMAL PROTEIN S15, BACTERIAL AND ORGANELLAR"/>
    <property type="match status" value="1"/>
</dbReference>
<dbReference type="Pfam" id="PF00312">
    <property type="entry name" value="Ribosomal_S15"/>
    <property type="match status" value="1"/>
</dbReference>
<dbReference type="CDD" id="cd00353">
    <property type="entry name" value="Ribosomal_S15p_S13e"/>
    <property type="match status" value="1"/>
</dbReference>
<gene>
    <name evidence="6" type="ORF">WICPIJ_006769</name>
</gene>
<dbReference type="GO" id="GO:0006412">
    <property type="term" value="P:translation"/>
    <property type="evidence" value="ECO:0007669"/>
    <property type="project" value="InterPro"/>
</dbReference>
<dbReference type="InterPro" id="IPR005290">
    <property type="entry name" value="Ribosomal_uS15_bac-type"/>
</dbReference>
<dbReference type="NCBIfam" id="TIGR00952">
    <property type="entry name" value="S15_bact"/>
    <property type="match status" value="1"/>
</dbReference>
<dbReference type="SMART" id="SM01387">
    <property type="entry name" value="Ribosomal_S15"/>
    <property type="match status" value="1"/>
</dbReference>
<evidence type="ECO:0000313" key="7">
    <source>
        <dbReference type="Proteomes" id="UP000774326"/>
    </source>
</evidence>
<dbReference type="InterPro" id="IPR000589">
    <property type="entry name" value="Ribosomal_uS15"/>
</dbReference>
<dbReference type="HAMAP" id="MF_01343_B">
    <property type="entry name" value="Ribosomal_uS15_B"/>
    <property type="match status" value="1"/>
</dbReference>
<name>A0A9P8Q3T8_WICPI</name>
<organism evidence="6 7">
    <name type="scientific">Wickerhamomyces pijperi</name>
    <name type="common">Yeast</name>
    <name type="synonym">Pichia pijperi</name>
    <dbReference type="NCBI Taxonomy" id="599730"/>
    <lineage>
        <taxon>Eukaryota</taxon>
        <taxon>Fungi</taxon>
        <taxon>Dikarya</taxon>
        <taxon>Ascomycota</taxon>
        <taxon>Saccharomycotina</taxon>
        <taxon>Saccharomycetes</taxon>
        <taxon>Phaffomycetales</taxon>
        <taxon>Wickerhamomycetaceae</taxon>
        <taxon>Wickerhamomyces</taxon>
    </lineage>
</organism>
<dbReference type="GO" id="GO:1990904">
    <property type="term" value="C:ribonucleoprotein complex"/>
    <property type="evidence" value="ECO:0007669"/>
    <property type="project" value="UniProtKB-KW"/>
</dbReference>
<feature type="region of interest" description="Disordered" evidence="5">
    <location>
        <begin position="254"/>
        <end position="274"/>
    </location>
</feature>
<evidence type="ECO:0000313" key="6">
    <source>
        <dbReference type="EMBL" id="KAH3682259.1"/>
    </source>
</evidence>
<evidence type="ECO:0000256" key="3">
    <source>
        <dbReference type="ARBA" id="ARBA00023274"/>
    </source>
</evidence>
<dbReference type="SUPFAM" id="SSF47060">
    <property type="entry name" value="S15/NS1 RNA-binding domain"/>
    <property type="match status" value="1"/>
</dbReference>
<comment type="caution">
    <text evidence="6">The sequence shown here is derived from an EMBL/GenBank/DDBJ whole genome shotgun (WGS) entry which is preliminary data.</text>
</comment>
<keyword evidence="2 4" id="KW-0689">Ribosomal protein</keyword>
<dbReference type="PANTHER" id="PTHR23321:SF26">
    <property type="entry name" value="SMALL RIBOSOMAL SUBUNIT PROTEIN US15M"/>
    <property type="match status" value="1"/>
</dbReference>
<evidence type="ECO:0000256" key="2">
    <source>
        <dbReference type="ARBA" id="ARBA00022980"/>
    </source>
</evidence>
<feature type="compositionally biased region" description="Basic residues" evidence="5">
    <location>
        <begin position="263"/>
        <end position="274"/>
    </location>
</feature>
<dbReference type="GO" id="GO:0005737">
    <property type="term" value="C:cytoplasm"/>
    <property type="evidence" value="ECO:0007669"/>
    <property type="project" value="UniProtKB-ARBA"/>
</dbReference>
<dbReference type="Proteomes" id="UP000774326">
    <property type="component" value="Unassembled WGS sequence"/>
</dbReference>
<keyword evidence="3 4" id="KW-0687">Ribonucleoprotein</keyword>
<dbReference type="EMBL" id="JAEUBG010003831">
    <property type="protein sequence ID" value="KAH3682259.1"/>
    <property type="molecule type" value="Genomic_DNA"/>
</dbReference>
<proteinExistence type="inferred from homology"/>
<sequence>MFRNFIGLKVIQSPTLSRSFQTTAVAQSKKSILKIQSQERKEINQLRQRYIQEKKFNIDPVLGIANNPFLNRLEAEVREPTVMGLGYQKEQVDKLIHGAKEARNLEHFQREHLEAETLRNQEIVNRILNMKNRSEAEILKFKVDLARKEFQRFDGDTGSSEVQAAIATVRIHHLYQHIQQNKKDYQNTRILRMLIQKRQRILRYLKNDMPERYFYTINKLGLTDTIVNMEFNFDRRYMQNFKMFGDRVLIKESKSAREEERKQKRKEKKILKNKSLKELRSMKKALE</sequence>
<dbReference type="PROSITE" id="PS00362">
    <property type="entry name" value="RIBOSOMAL_S15"/>
    <property type="match status" value="1"/>
</dbReference>
<evidence type="ECO:0000256" key="4">
    <source>
        <dbReference type="RuleBase" id="RU003919"/>
    </source>
</evidence>
<keyword evidence="7" id="KW-1185">Reference proteome</keyword>
<protein>
    <submittedName>
        <fullName evidence="6">Uncharacterized protein</fullName>
    </submittedName>
</protein>
<dbReference type="GO" id="GO:0005840">
    <property type="term" value="C:ribosome"/>
    <property type="evidence" value="ECO:0007669"/>
    <property type="project" value="UniProtKB-KW"/>
</dbReference>
<accession>A0A9P8Q3T8</accession>
<evidence type="ECO:0000256" key="5">
    <source>
        <dbReference type="SAM" id="MobiDB-lite"/>
    </source>
</evidence>
<reference evidence="6" key="1">
    <citation type="journal article" date="2021" name="Open Biol.">
        <title>Shared evolutionary footprints suggest mitochondrial oxidative damage underlies multiple complex I losses in fungi.</title>
        <authorList>
            <person name="Schikora-Tamarit M.A."/>
            <person name="Marcet-Houben M."/>
            <person name="Nosek J."/>
            <person name="Gabaldon T."/>
        </authorList>
    </citation>
    <scope>NUCLEOTIDE SEQUENCE</scope>
    <source>
        <strain evidence="6">CBS2887</strain>
    </source>
</reference>
<dbReference type="AlphaFoldDB" id="A0A9P8Q3T8"/>
<dbReference type="OrthoDB" id="441444at2759"/>
<dbReference type="InterPro" id="IPR009068">
    <property type="entry name" value="uS15_NS1_RNA-bd_sf"/>
</dbReference>
<evidence type="ECO:0000256" key="1">
    <source>
        <dbReference type="ARBA" id="ARBA00008434"/>
    </source>
</evidence>